<evidence type="ECO:0000256" key="1">
    <source>
        <dbReference type="ARBA" id="ARBA00004203"/>
    </source>
</evidence>
<keyword evidence="4" id="KW-0574">Periplasm</keyword>
<dbReference type="KEGG" id="minf:MESINF_1432"/>
<evidence type="ECO:0000313" key="8">
    <source>
        <dbReference type="Proteomes" id="UP000250796"/>
    </source>
</evidence>
<evidence type="ECO:0000256" key="5">
    <source>
        <dbReference type="ARBA" id="ARBA00023237"/>
    </source>
</evidence>
<organism evidence="7 8">
    <name type="scientific">Mesotoga infera</name>
    <dbReference type="NCBI Taxonomy" id="1236046"/>
    <lineage>
        <taxon>Bacteria</taxon>
        <taxon>Thermotogati</taxon>
        <taxon>Thermotogota</taxon>
        <taxon>Thermotogae</taxon>
        <taxon>Kosmotogales</taxon>
        <taxon>Kosmotogaceae</taxon>
        <taxon>Mesotoga</taxon>
    </lineage>
</organism>
<keyword evidence="5" id="KW-0998">Cell outer membrane</keyword>
<keyword evidence="6" id="KW-0812">Transmembrane</keyword>
<dbReference type="NCBIfam" id="TIGR02532">
    <property type="entry name" value="IV_pilin_GFxxxE"/>
    <property type="match status" value="1"/>
</dbReference>
<dbReference type="SUPFAM" id="SSF54523">
    <property type="entry name" value="Pili subunits"/>
    <property type="match status" value="1"/>
</dbReference>
<proteinExistence type="predicted"/>
<gene>
    <name evidence="7" type="ORF">MESINF_1432</name>
</gene>
<dbReference type="Proteomes" id="UP000250796">
    <property type="component" value="Chromosome MESINF"/>
</dbReference>
<dbReference type="GO" id="GO:0015627">
    <property type="term" value="C:type II protein secretion system complex"/>
    <property type="evidence" value="ECO:0007669"/>
    <property type="project" value="InterPro"/>
</dbReference>
<feature type="transmembrane region" description="Helical" evidence="6">
    <location>
        <begin position="12"/>
        <end position="31"/>
    </location>
</feature>
<dbReference type="PRINTS" id="PR00813">
    <property type="entry name" value="BCTERIALGSPG"/>
</dbReference>
<evidence type="ECO:0000256" key="4">
    <source>
        <dbReference type="ARBA" id="ARBA00022764"/>
    </source>
</evidence>
<dbReference type="EMBL" id="LS974202">
    <property type="protein sequence ID" value="SSC12876.1"/>
    <property type="molecule type" value="Genomic_DNA"/>
</dbReference>
<dbReference type="GO" id="GO:0015628">
    <property type="term" value="P:protein secretion by the type II secretion system"/>
    <property type="evidence" value="ECO:0007669"/>
    <property type="project" value="InterPro"/>
</dbReference>
<dbReference type="Pfam" id="PF07963">
    <property type="entry name" value="N_methyl"/>
    <property type="match status" value="1"/>
</dbReference>
<dbReference type="Gene3D" id="3.30.700.10">
    <property type="entry name" value="Glycoprotein, Type 4 Pilin"/>
    <property type="match status" value="1"/>
</dbReference>
<sequence>MSRKKGFSLVELLIVLAVMAALIATITPVALNAIKKSKATQVAQNLKTLASAIENAAYVNGVNDNHVLKAGTTTPIVLSDLGRDIDPEKYGVWYTGTSNKPGEFEVLIFYKGTDVDAKLVNQTMPNATDTKPNEFDSIAGNNQLGSKSLPNTKEGIFYTLTFSVY</sequence>
<dbReference type="InterPro" id="IPR045584">
    <property type="entry name" value="Pilin-like"/>
</dbReference>
<evidence type="ECO:0000256" key="6">
    <source>
        <dbReference type="SAM" id="Phobius"/>
    </source>
</evidence>
<evidence type="ECO:0000313" key="7">
    <source>
        <dbReference type="EMBL" id="SSC12876.1"/>
    </source>
</evidence>
<dbReference type="GO" id="GO:0009279">
    <property type="term" value="C:cell outer membrane"/>
    <property type="evidence" value="ECO:0007669"/>
    <property type="project" value="UniProtKB-SubCell"/>
</dbReference>
<dbReference type="GO" id="GO:0042597">
    <property type="term" value="C:periplasmic space"/>
    <property type="evidence" value="ECO:0007669"/>
    <property type="project" value="UniProtKB-SubCell"/>
</dbReference>
<keyword evidence="6" id="KW-1133">Transmembrane helix</keyword>
<accession>A0A7Z7LF09</accession>
<keyword evidence="3" id="KW-0488">Methylation</keyword>
<keyword evidence="8" id="KW-1185">Reference proteome</keyword>
<protein>
    <recommendedName>
        <fullName evidence="9">Prepilin-type N-terminal cleavage/methylation domain-containing protein</fullName>
    </recommendedName>
</protein>
<name>A0A7Z7LF09_9BACT</name>
<comment type="subcellular location">
    <subcellularLocation>
        <location evidence="1">Cell outer membrane</location>
        <topology evidence="1">Single-pass membrane protein</topology>
    </subcellularLocation>
    <subcellularLocation>
        <location evidence="2">Periplasm</location>
    </subcellularLocation>
</comment>
<evidence type="ECO:0000256" key="3">
    <source>
        <dbReference type="ARBA" id="ARBA00022481"/>
    </source>
</evidence>
<keyword evidence="6" id="KW-0472">Membrane</keyword>
<dbReference type="PROSITE" id="PS00409">
    <property type="entry name" value="PROKAR_NTER_METHYL"/>
    <property type="match status" value="1"/>
</dbReference>
<evidence type="ECO:0000256" key="2">
    <source>
        <dbReference type="ARBA" id="ARBA00004418"/>
    </source>
</evidence>
<evidence type="ECO:0008006" key="9">
    <source>
        <dbReference type="Google" id="ProtNLM"/>
    </source>
</evidence>
<dbReference type="InterPro" id="IPR000983">
    <property type="entry name" value="Bac_GSPG_pilin"/>
</dbReference>
<dbReference type="AlphaFoldDB" id="A0A7Z7LF09"/>
<dbReference type="RefSeq" id="WP_231936648.1">
    <property type="nucleotide sequence ID" value="NZ_LS974202.1"/>
</dbReference>
<dbReference type="InterPro" id="IPR012902">
    <property type="entry name" value="N_methyl_site"/>
</dbReference>
<reference evidence="7 8" key="1">
    <citation type="submission" date="2017-01" db="EMBL/GenBank/DDBJ databases">
        <authorList>
            <person name="Erauso G."/>
        </authorList>
    </citation>
    <scope>NUCLEOTIDE SEQUENCE [LARGE SCALE GENOMIC DNA]</scope>
    <source>
        <strain evidence="7">MESINF1</strain>
    </source>
</reference>